<proteinExistence type="predicted"/>
<keyword evidence="2" id="KW-1185">Reference proteome</keyword>
<dbReference type="RefSeq" id="WP_249512641.1">
    <property type="nucleotide sequence ID" value="NZ_CP093365.1"/>
</dbReference>
<dbReference type="Proteomes" id="UP000831947">
    <property type="component" value="Chromosome"/>
</dbReference>
<reference evidence="1 2" key="1">
    <citation type="journal article" date="2022" name="Int. J. Syst. Evol. Microbiol.">
        <title>Apilactobacillus apisilvae sp. nov., Nicolia spurrieriana gen. nov. sp. nov., Bombilactobacillus folatiphilus sp. nov. and Bombilactobacillus thymidiniphilus sp. nov., four new lactic acid bacterial isolates from stingless bees Tetragonula carbonaria and Austroplebeia australis.</title>
        <authorList>
            <person name="Oliphant S.A."/>
            <person name="Watson-Haigh N.S."/>
            <person name="Sumby K.M."/>
            <person name="Gardner J."/>
            <person name="Groom S."/>
            <person name="Jiranek V."/>
        </authorList>
    </citation>
    <scope>NUCLEOTIDE SEQUENCE [LARGE SCALE GENOMIC DNA]</scope>
    <source>
        <strain evidence="1 2">SG4_A1</strain>
    </source>
</reference>
<dbReference type="Gene3D" id="1.10.357.10">
    <property type="entry name" value="Tetracycline Repressor, domain 2"/>
    <property type="match status" value="1"/>
</dbReference>
<gene>
    <name evidence="1" type="ORF">MOO47_06480</name>
</gene>
<evidence type="ECO:0008006" key="3">
    <source>
        <dbReference type="Google" id="ProtNLM"/>
    </source>
</evidence>
<evidence type="ECO:0000313" key="2">
    <source>
        <dbReference type="Proteomes" id="UP000831947"/>
    </source>
</evidence>
<accession>A0ABY4PCU6</accession>
<dbReference type="EMBL" id="CP093365">
    <property type="protein sequence ID" value="UQS83415.1"/>
    <property type="molecule type" value="Genomic_DNA"/>
</dbReference>
<protein>
    <recommendedName>
        <fullName evidence="3">TetR family transcriptional regulator</fullName>
    </recommendedName>
</protein>
<evidence type="ECO:0000313" key="1">
    <source>
        <dbReference type="EMBL" id="UQS83415.1"/>
    </source>
</evidence>
<organism evidence="1 2">
    <name type="scientific">Bombilactobacillus thymidiniphilus</name>
    <dbReference type="NCBI Taxonomy" id="2923363"/>
    <lineage>
        <taxon>Bacteria</taxon>
        <taxon>Bacillati</taxon>
        <taxon>Bacillota</taxon>
        <taxon>Bacilli</taxon>
        <taxon>Lactobacillales</taxon>
        <taxon>Lactobacillaceae</taxon>
        <taxon>Bombilactobacillus</taxon>
    </lineage>
</organism>
<sequence length="181" mass="21339">MVLNITAEYLLYRLDNLLFQQNIKINSLTQFLKYVPVSRSTIYRHFAGGLDELYKQVALRKFTPLLQHNFTSWQQVTSFSVAYVQKHHFGVQSLYHYLTKIDQQLVFTKLIKNMLLQQLVSLESDVFILEFLTGAIWQQWQIWLDSSLQVDQEIIIKRLSTVDLLIKNNLLNEIISKNDSK</sequence>
<name>A0ABY4PCU6_9LACO</name>